<dbReference type="InterPro" id="IPR044494">
    <property type="entry name" value="AKR3C2/3"/>
</dbReference>
<evidence type="ECO:0000259" key="5">
    <source>
        <dbReference type="Pfam" id="PF00248"/>
    </source>
</evidence>
<keyword evidence="1" id="KW-0560">Oxidoreductase</keyword>
<evidence type="ECO:0000313" key="7">
    <source>
        <dbReference type="Proteomes" id="UP000183567"/>
    </source>
</evidence>
<dbReference type="Pfam" id="PF00248">
    <property type="entry name" value="Aldo_ket_red"/>
    <property type="match status" value="1"/>
</dbReference>
<dbReference type="InterPro" id="IPR018170">
    <property type="entry name" value="Aldo/ket_reductase_CS"/>
</dbReference>
<name>A0A1J8QY29_9AGAM</name>
<dbReference type="PROSITE" id="PS00062">
    <property type="entry name" value="ALDOKETO_REDUCTASE_2"/>
    <property type="match status" value="1"/>
</dbReference>
<dbReference type="Gene3D" id="3.20.20.100">
    <property type="entry name" value="NADP-dependent oxidoreductase domain"/>
    <property type="match status" value="1"/>
</dbReference>
<evidence type="ECO:0000256" key="4">
    <source>
        <dbReference type="PIRSR" id="PIRSR000097-3"/>
    </source>
</evidence>
<dbReference type="CDD" id="cd19120">
    <property type="entry name" value="AKR_AKR3C2-3"/>
    <property type="match status" value="1"/>
</dbReference>
<dbReference type="InterPro" id="IPR020471">
    <property type="entry name" value="AKR"/>
</dbReference>
<dbReference type="FunFam" id="3.20.20.100:FF:000002">
    <property type="entry name" value="2,5-diketo-D-gluconic acid reductase A"/>
    <property type="match status" value="1"/>
</dbReference>
<keyword evidence="7" id="KW-1185">Reference proteome</keyword>
<accession>A0A1J8QY29</accession>
<dbReference type="PIRSF" id="PIRSF000097">
    <property type="entry name" value="AKR"/>
    <property type="match status" value="1"/>
</dbReference>
<evidence type="ECO:0000256" key="2">
    <source>
        <dbReference type="PIRSR" id="PIRSR000097-1"/>
    </source>
</evidence>
<reference evidence="6 7" key="1">
    <citation type="submission" date="2016-03" db="EMBL/GenBank/DDBJ databases">
        <title>Comparative genomics of the ectomycorrhizal sister species Rhizopogon vinicolor and Rhizopogon vesiculosus (Basidiomycota: Boletales) reveals a divergence of the mating type B locus.</title>
        <authorList>
            <person name="Mujic A.B."/>
            <person name="Kuo A."/>
            <person name="Tritt A."/>
            <person name="Lipzen A."/>
            <person name="Chen C."/>
            <person name="Johnson J."/>
            <person name="Sharma A."/>
            <person name="Barry K."/>
            <person name="Grigoriev I.V."/>
            <person name="Spatafora J.W."/>
        </authorList>
    </citation>
    <scope>NUCLEOTIDE SEQUENCE [LARGE SCALE GENOMIC DNA]</scope>
    <source>
        <strain evidence="6 7">AM-OR11-056</strain>
    </source>
</reference>
<feature type="domain" description="NADP-dependent oxidoreductase" evidence="5">
    <location>
        <begin position="20"/>
        <end position="272"/>
    </location>
</feature>
<dbReference type="AlphaFoldDB" id="A0A1J8QY29"/>
<dbReference type="GO" id="GO:0016616">
    <property type="term" value="F:oxidoreductase activity, acting on the CH-OH group of donors, NAD or NADP as acceptor"/>
    <property type="evidence" value="ECO:0007669"/>
    <property type="project" value="UniProtKB-ARBA"/>
</dbReference>
<protein>
    <recommendedName>
        <fullName evidence="5">NADP-dependent oxidoreductase domain-containing protein</fullName>
    </recommendedName>
</protein>
<gene>
    <name evidence="6" type="ORF">AZE42_00629</name>
</gene>
<dbReference type="SUPFAM" id="SSF51430">
    <property type="entry name" value="NAD(P)-linked oxidoreductase"/>
    <property type="match status" value="1"/>
</dbReference>
<dbReference type="STRING" id="180088.A0A1J8QY29"/>
<comment type="caution">
    <text evidence="6">The sequence shown here is derived from an EMBL/GenBank/DDBJ whole genome shotgun (WGS) entry which is preliminary data.</text>
</comment>
<dbReference type="PRINTS" id="PR00069">
    <property type="entry name" value="ALDKETRDTASE"/>
</dbReference>
<proteinExistence type="predicted"/>
<evidence type="ECO:0000313" key="6">
    <source>
        <dbReference type="EMBL" id="OJA16548.1"/>
    </source>
</evidence>
<evidence type="ECO:0000256" key="1">
    <source>
        <dbReference type="ARBA" id="ARBA00023002"/>
    </source>
</evidence>
<feature type="site" description="Lowers pKa of active site Tyr" evidence="4">
    <location>
        <position position="76"/>
    </location>
</feature>
<organism evidence="6 7">
    <name type="scientific">Rhizopogon vesiculosus</name>
    <dbReference type="NCBI Taxonomy" id="180088"/>
    <lineage>
        <taxon>Eukaryota</taxon>
        <taxon>Fungi</taxon>
        <taxon>Dikarya</taxon>
        <taxon>Basidiomycota</taxon>
        <taxon>Agaricomycotina</taxon>
        <taxon>Agaricomycetes</taxon>
        <taxon>Agaricomycetidae</taxon>
        <taxon>Boletales</taxon>
        <taxon>Suillineae</taxon>
        <taxon>Rhizopogonaceae</taxon>
        <taxon>Rhizopogon</taxon>
    </lineage>
</organism>
<feature type="active site" description="Proton donor" evidence="2">
    <location>
        <position position="51"/>
    </location>
</feature>
<dbReference type="InterPro" id="IPR023210">
    <property type="entry name" value="NADP_OxRdtase_dom"/>
</dbReference>
<sequence>MAISTLALNDGNQVPWIAFGSGTAFYQQDAQTAMQTAIASGFTHLDCAQMYENEETVGAAIKASGTPRSELFITTKLNILPPGQTAKTALKESLEKLGMEYVDLYLVHNPSHHEGQLKAVWKVMEECKKEGLAKSIGVSNFDVGHLQEILEDAQCPPSVNQVEIHPYTWKSLQPVFALHKEFDIVTSSYGGLSPLFRAQGGPVDPIIEKIRERLESTRGQPVSSSHVLNKWLQQQGILVVTTSSKADRMKEYLDTANVPELTAEEMGLIESAGAQRHQKFFD</sequence>
<dbReference type="EMBL" id="LVVM01002514">
    <property type="protein sequence ID" value="OJA16548.1"/>
    <property type="molecule type" value="Genomic_DNA"/>
</dbReference>
<dbReference type="GO" id="GO:0016652">
    <property type="term" value="F:oxidoreductase activity, acting on NAD(P)H as acceptor"/>
    <property type="evidence" value="ECO:0007669"/>
    <property type="project" value="InterPro"/>
</dbReference>
<dbReference type="InterPro" id="IPR036812">
    <property type="entry name" value="NAD(P)_OxRdtase_dom_sf"/>
</dbReference>
<feature type="binding site" evidence="3">
    <location>
        <position position="108"/>
    </location>
    <ligand>
        <name>substrate</name>
    </ligand>
</feature>
<dbReference type="PANTHER" id="PTHR11732">
    <property type="entry name" value="ALDO/KETO REDUCTASE"/>
    <property type="match status" value="1"/>
</dbReference>
<dbReference type="Proteomes" id="UP000183567">
    <property type="component" value="Unassembled WGS sequence"/>
</dbReference>
<evidence type="ECO:0000256" key="3">
    <source>
        <dbReference type="PIRSR" id="PIRSR000097-2"/>
    </source>
</evidence>
<dbReference type="OrthoDB" id="416253at2759"/>